<organism evidence="1 2">
    <name type="scientific">Fasciolopsis buskii</name>
    <dbReference type="NCBI Taxonomy" id="27845"/>
    <lineage>
        <taxon>Eukaryota</taxon>
        <taxon>Metazoa</taxon>
        <taxon>Spiralia</taxon>
        <taxon>Lophotrochozoa</taxon>
        <taxon>Platyhelminthes</taxon>
        <taxon>Trematoda</taxon>
        <taxon>Digenea</taxon>
        <taxon>Plagiorchiida</taxon>
        <taxon>Echinostomata</taxon>
        <taxon>Echinostomatoidea</taxon>
        <taxon>Fasciolidae</taxon>
        <taxon>Fasciolopsis</taxon>
    </lineage>
</organism>
<proteinExistence type="predicted"/>
<dbReference type="Proteomes" id="UP000728185">
    <property type="component" value="Unassembled WGS sequence"/>
</dbReference>
<dbReference type="EMBL" id="LUCM01004090">
    <property type="protein sequence ID" value="KAA0194862.1"/>
    <property type="molecule type" value="Genomic_DNA"/>
</dbReference>
<accession>A0A8E0RVD0</accession>
<gene>
    <name evidence="1" type="ORF">FBUS_05059</name>
</gene>
<evidence type="ECO:0000313" key="2">
    <source>
        <dbReference type="Proteomes" id="UP000728185"/>
    </source>
</evidence>
<dbReference type="InterPro" id="IPR052613">
    <property type="entry name" value="LicD_transferase"/>
</dbReference>
<dbReference type="OrthoDB" id="6358690at2759"/>
<keyword evidence="2" id="KW-1185">Reference proteome</keyword>
<protein>
    <submittedName>
        <fullName evidence="1">Uncharacterized protein</fullName>
    </submittedName>
</protein>
<sequence length="564" mass="65345">MTVSTGELLRSSLFLLFSETRPNVDVLGVLEFYRTIFHSYQLARTSHAKLMLRDALQIMQAMLSNHSENFTAMGNIQDRFFESLPHYTKDLFPYKCQPEIPLHRSLEILIHSPNCQEGVKILRSIRKIYENVTVRITTPHNCHSSDILTASSEFSFWYFNRPDKGLTWLRQANLAKTEYLLVGYHLSHFSEHTNLERMLQMVCSGQANIVGGAVRSEPKGYWDLGCYQISLNNFTLRIRPGYEQSTNSCAHCDYIASPILISRRLFVRAMQHSSLPSRLALLDLFVRLIHSGLDTITLPRAVVCPDVMFHMQHDPDQALTNVDKKTWTAFVNLWSLDRIRLFPDVEFVWTCYEARIHCEFYEKSEVQVPSCCLNEQHRCVIGFLSLTSKYQITTRVSGDYLTGLYGPVIGATLYQSLLNVVWNRSAHERIEKTAFRKEFYKKYGCKLFPAHLRKPTQQIVVSGPTRNWTIYGEFMAPVSETNEIKNVYSQQTKIWVHGIWTETNYNPGTMTPEYTHWEIESLFWSAELALIPLPFCGTYQLRMNCLIASYLPLGNIQYHDVDRY</sequence>
<name>A0A8E0RVD0_9TREM</name>
<dbReference type="PANTHER" id="PTHR13627:SF34">
    <property type="entry name" value="RIBITOL-5-PHOSPHATE TRANSFERASE"/>
    <property type="match status" value="1"/>
</dbReference>
<comment type="caution">
    <text evidence="1">The sequence shown here is derived from an EMBL/GenBank/DDBJ whole genome shotgun (WGS) entry which is preliminary data.</text>
</comment>
<dbReference type="AlphaFoldDB" id="A0A8E0RVD0"/>
<evidence type="ECO:0000313" key="1">
    <source>
        <dbReference type="EMBL" id="KAA0194862.1"/>
    </source>
</evidence>
<dbReference type="PANTHER" id="PTHR13627">
    <property type="entry name" value="FUKUTIN RELATED PROTEIN"/>
    <property type="match status" value="1"/>
</dbReference>
<reference evidence="1" key="1">
    <citation type="submission" date="2019-05" db="EMBL/GenBank/DDBJ databases">
        <title>Annotation for the trematode Fasciolopsis buski.</title>
        <authorList>
            <person name="Choi Y.-J."/>
        </authorList>
    </citation>
    <scope>NUCLEOTIDE SEQUENCE</scope>
    <source>
        <strain evidence="1">HT</strain>
        <tissue evidence="1">Whole worm</tissue>
    </source>
</reference>